<evidence type="ECO:0000256" key="2">
    <source>
        <dbReference type="ARBA" id="ARBA00009450"/>
    </source>
</evidence>
<comment type="similarity">
    <text evidence="2">Belongs to the BexD/CtrA/VexA family.</text>
</comment>
<dbReference type="GO" id="GO:0015288">
    <property type="term" value="F:porin activity"/>
    <property type="evidence" value="ECO:0007669"/>
    <property type="project" value="UniProtKB-KW"/>
</dbReference>
<keyword evidence="3" id="KW-0813">Transport</keyword>
<keyword evidence="19" id="KW-1185">Reference proteome</keyword>
<keyword evidence="14" id="KW-0449">Lipoprotein</keyword>
<keyword evidence="5" id="KW-0762">Sugar transport</keyword>
<dbReference type="eggNOG" id="COG1596">
    <property type="taxonomic scope" value="Bacteria"/>
</dbReference>
<dbReference type="GO" id="GO:0006811">
    <property type="term" value="P:monoatomic ion transport"/>
    <property type="evidence" value="ECO:0007669"/>
    <property type="project" value="UniProtKB-KW"/>
</dbReference>
<organism evidence="18 19">
    <name type="scientific">Phormidium nigroviride PCC 7112</name>
    <dbReference type="NCBI Taxonomy" id="179408"/>
    <lineage>
        <taxon>Bacteria</taxon>
        <taxon>Bacillati</taxon>
        <taxon>Cyanobacteriota</taxon>
        <taxon>Cyanophyceae</taxon>
        <taxon>Oscillatoriophycideae</taxon>
        <taxon>Oscillatoriales</taxon>
        <taxon>Oscillatoriaceae</taxon>
        <taxon>Phormidium</taxon>
    </lineage>
</organism>
<dbReference type="GO" id="GO:0009279">
    <property type="term" value="C:cell outer membrane"/>
    <property type="evidence" value="ECO:0007669"/>
    <property type="project" value="UniProtKB-SubCell"/>
</dbReference>
<evidence type="ECO:0000256" key="14">
    <source>
        <dbReference type="ARBA" id="ARBA00023288"/>
    </source>
</evidence>
<evidence type="ECO:0000256" key="6">
    <source>
        <dbReference type="ARBA" id="ARBA00022692"/>
    </source>
</evidence>
<dbReference type="Pfam" id="PF02563">
    <property type="entry name" value="Poly_export"/>
    <property type="match status" value="1"/>
</dbReference>
<keyword evidence="4" id="KW-1134">Transmembrane beta strand</keyword>
<dbReference type="Gene3D" id="3.10.560.10">
    <property type="entry name" value="Outer membrane lipoprotein wza domain like"/>
    <property type="match status" value="3"/>
</dbReference>
<feature type="domain" description="Soluble ligand binding" evidence="16">
    <location>
        <begin position="290"/>
        <end position="341"/>
    </location>
</feature>
<feature type="domain" description="Polysaccharide export protein N-terminal" evidence="15">
    <location>
        <begin position="102"/>
        <end position="172"/>
    </location>
</feature>
<accession>K9VQJ2</accession>
<evidence type="ECO:0000313" key="18">
    <source>
        <dbReference type="EMBL" id="AFZ10358.1"/>
    </source>
</evidence>
<evidence type="ECO:0000256" key="13">
    <source>
        <dbReference type="ARBA" id="ARBA00023237"/>
    </source>
</evidence>
<evidence type="ECO:0000259" key="15">
    <source>
        <dbReference type="Pfam" id="PF02563"/>
    </source>
</evidence>
<dbReference type="KEGG" id="oni:Osc7112_6176"/>
<keyword evidence="7" id="KW-0732">Signal</keyword>
<keyword evidence="9" id="KW-0406">Ion transport</keyword>
<keyword evidence="10" id="KW-0626">Porin</keyword>
<evidence type="ECO:0000256" key="3">
    <source>
        <dbReference type="ARBA" id="ARBA00022448"/>
    </source>
</evidence>
<dbReference type="STRING" id="179408.Osc7112_6176"/>
<keyword evidence="6" id="KW-0812">Transmembrane</keyword>
<dbReference type="Pfam" id="PF22461">
    <property type="entry name" value="SLBB_2"/>
    <property type="match status" value="1"/>
</dbReference>
<protein>
    <submittedName>
        <fullName evidence="18">Polysaccharide export protein</fullName>
    </submittedName>
</protein>
<evidence type="ECO:0000256" key="1">
    <source>
        <dbReference type="ARBA" id="ARBA00004571"/>
    </source>
</evidence>
<dbReference type="InterPro" id="IPR049712">
    <property type="entry name" value="Poly_export"/>
</dbReference>
<sequence length="521" mass="56544" precursor="true">MKLTSQAIIQNNTFLNRRKMREKFTIKNRLAFSLAGLHSTAWTLSFAAVFWGFNNSKNFSETALAQSVVPGSEGLAAPPPLRVPPPPPANFNRDINPAFRNRPYRLGPGDQISVQVQRFPELGFTGAISPEGVIVLPLIGTVNVRGLTVEESQQRLRERFGQFIKNPQVSAALLVQRPVVVTVTGEVARPGFYPLQTPQLPAALAAAAGTNPTAELRGVRVRRTLPSGAVAEQVVDILTPLQTGIAPPDLRLEDGDAIVVPYKQVTPASKSDRDLASRYSLAAAAVPVQITVTGEVSKPGFYTLPAGSGRISAALAIAGGVTGKADLREVRVRRTLMDGSSVEQPIDLYTPLANANDLFDVPLASGDVIVIPELDASTKNLDYDKALVSRSTLIKPRIYVRVLSYASGGLTSFYVENGSRFLDALNNLPVNLADLRKIALIRFDEKQGRAINRSIDAKAALEGNVSQNPMLEDNDVIVIGRNLVERIGYVINTFTRPFRDTLGFILFFEQLRNGVKNLFGP</sequence>
<evidence type="ECO:0000256" key="8">
    <source>
        <dbReference type="ARBA" id="ARBA00023047"/>
    </source>
</evidence>
<proteinExistence type="inferred from homology"/>
<dbReference type="InterPro" id="IPR054765">
    <property type="entry name" value="SLBB_dom"/>
</dbReference>
<gene>
    <name evidence="18" type="ORF">Osc7112_6176</name>
</gene>
<reference evidence="18 19" key="1">
    <citation type="submission" date="2012-05" db="EMBL/GenBank/DDBJ databases">
        <title>Finished chromosome of genome of Oscillatoria sp. PCC 7112.</title>
        <authorList>
            <consortium name="US DOE Joint Genome Institute"/>
            <person name="Gugger M."/>
            <person name="Coursin T."/>
            <person name="Rippka R."/>
            <person name="Tandeau De Marsac N."/>
            <person name="Huntemann M."/>
            <person name="Wei C.-L."/>
            <person name="Han J."/>
            <person name="Detter J.C."/>
            <person name="Han C."/>
            <person name="Tapia R."/>
            <person name="Davenport K."/>
            <person name="Daligault H."/>
            <person name="Erkkila T."/>
            <person name="Gu W."/>
            <person name="Munk A.C.C."/>
            <person name="Teshima H."/>
            <person name="Xu Y."/>
            <person name="Chain P."/>
            <person name="Chen A."/>
            <person name="Krypides N."/>
            <person name="Mavromatis K."/>
            <person name="Markowitz V."/>
            <person name="Szeto E."/>
            <person name="Ivanova N."/>
            <person name="Mikhailova N."/>
            <person name="Ovchinnikova G."/>
            <person name="Pagani I."/>
            <person name="Pati A."/>
            <person name="Goodwin L."/>
            <person name="Peters L."/>
            <person name="Pitluck S."/>
            <person name="Woyke T."/>
            <person name="Kerfeld C."/>
        </authorList>
    </citation>
    <scope>NUCLEOTIDE SEQUENCE [LARGE SCALE GENOMIC DNA]</scope>
    <source>
        <strain evidence="18 19">PCC 7112</strain>
    </source>
</reference>
<dbReference type="HOGENOM" id="CLU_022181_2_0_3"/>
<name>K9VQJ2_9CYAN</name>
<dbReference type="InterPro" id="IPR003715">
    <property type="entry name" value="Poly_export_N"/>
</dbReference>
<evidence type="ECO:0000259" key="17">
    <source>
        <dbReference type="Pfam" id="PF22461"/>
    </source>
</evidence>
<dbReference type="PANTHER" id="PTHR33619">
    <property type="entry name" value="POLYSACCHARIDE EXPORT PROTEIN GFCE-RELATED"/>
    <property type="match status" value="1"/>
</dbReference>
<evidence type="ECO:0000256" key="12">
    <source>
        <dbReference type="ARBA" id="ARBA00023139"/>
    </source>
</evidence>
<feature type="domain" description="SLBB" evidence="17">
    <location>
        <begin position="181"/>
        <end position="260"/>
    </location>
</feature>
<dbReference type="RefSeq" id="WP_015179554.1">
    <property type="nucleotide sequence ID" value="NC_019729.1"/>
</dbReference>
<comment type="subcellular location">
    <subcellularLocation>
        <location evidence="1">Cell outer membrane</location>
        <topology evidence="1">Multi-pass membrane protein</topology>
    </subcellularLocation>
</comment>
<keyword evidence="8" id="KW-0625">Polysaccharide transport</keyword>
<dbReference type="AlphaFoldDB" id="K9VQJ2"/>
<dbReference type="InterPro" id="IPR019554">
    <property type="entry name" value="Soluble_ligand-bd"/>
</dbReference>
<keyword evidence="12" id="KW-0564">Palmitate</keyword>
<dbReference type="EMBL" id="CP003614">
    <property type="protein sequence ID" value="AFZ10358.1"/>
    <property type="molecule type" value="Genomic_DNA"/>
</dbReference>
<evidence type="ECO:0000259" key="16">
    <source>
        <dbReference type="Pfam" id="PF10531"/>
    </source>
</evidence>
<dbReference type="Pfam" id="PF10531">
    <property type="entry name" value="SLBB"/>
    <property type="match status" value="1"/>
</dbReference>
<evidence type="ECO:0000256" key="4">
    <source>
        <dbReference type="ARBA" id="ARBA00022452"/>
    </source>
</evidence>
<evidence type="ECO:0000256" key="7">
    <source>
        <dbReference type="ARBA" id="ARBA00022729"/>
    </source>
</evidence>
<evidence type="ECO:0000256" key="10">
    <source>
        <dbReference type="ARBA" id="ARBA00023114"/>
    </source>
</evidence>
<dbReference type="GO" id="GO:0015159">
    <property type="term" value="F:polysaccharide transmembrane transporter activity"/>
    <property type="evidence" value="ECO:0007669"/>
    <property type="project" value="InterPro"/>
</dbReference>
<dbReference type="PANTHER" id="PTHR33619:SF3">
    <property type="entry name" value="POLYSACCHARIDE EXPORT PROTEIN GFCE-RELATED"/>
    <property type="match status" value="1"/>
</dbReference>
<dbReference type="GO" id="GO:0046930">
    <property type="term" value="C:pore complex"/>
    <property type="evidence" value="ECO:0007669"/>
    <property type="project" value="UniProtKB-KW"/>
</dbReference>
<keyword evidence="13" id="KW-0998">Cell outer membrane</keyword>
<evidence type="ECO:0000256" key="5">
    <source>
        <dbReference type="ARBA" id="ARBA00022597"/>
    </source>
</evidence>
<evidence type="ECO:0000256" key="11">
    <source>
        <dbReference type="ARBA" id="ARBA00023136"/>
    </source>
</evidence>
<dbReference type="Proteomes" id="UP000010478">
    <property type="component" value="Chromosome"/>
</dbReference>
<keyword evidence="11" id="KW-0472">Membrane</keyword>
<evidence type="ECO:0000313" key="19">
    <source>
        <dbReference type="Proteomes" id="UP000010478"/>
    </source>
</evidence>
<evidence type="ECO:0000256" key="9">
    <source>
        <dbReference type="ARBA" id="ARBA00023065"/>
    </source>
</evidence>